<feature type="region of interest" description="Disordered" evidence="1">
    <location>
        <begin position="366"/>
        <end position="409"/>
    </location>
</feature>
<organism evidence="4">
    <name type="scientific">Oryza punctata</name>
    <name type="common">Red rice</name>
    <dbReference type="NCBI Taxonomy" id="4537"/>
    <lineage>
        <taxon>Eukaryota</taxon>
        <taxon>Viridiplantae</taxon>
        <taxon>Streptophyta</taxon>
        <taxon>Embryophyta</taxon>
        <taxon>Tracheophyta</taxon>
        <taxon>Spermatophyta</taxon>
        <taxon>Magnoliopsida</taxon>
        <taxon>Liliopsida</taxon>
        <taxon>Poales</taxon>
        <taxon>Poaceae</taxon>
        <taxon>BOP clade</taxon>
        <taxon>Oryzoideae</taxon>
        <taxon>Oryzeae</taxon>
        <taxon>Oryzinae</taxon>
        <taxon>Oryza</taxon>
    </lineage>
</organism>
<feature type="compositionally biased region" description="Basic and acidic residues" evidence="1">
    <location>
        <begin position="368"/>
        <end position="388"/>
    </location>
</feature>
<feature type="compositionally biased region" description="Acidic residues" evidence="1">
    <location>
        <begin position="137"/>
        <end position="148"/>
    </location>
</feature>
<feature type="compositionally biased region" description="Basic and acidic residues" evidence="1">
    <location>
        <begin position="281"/>
        <end position="319"/>
    </location>
</feature>
<keyword evidence="2" id="KW-0472">Membrane</keyword>
<keyword evidence="3" id="KW-0732">Signal</keyword>
<accession>A0A0E0KU06</accession>
<feature type="chain" id="PRO_5002365723" evidence="3">
    <location>
        <begin position="17"/>
        <end position="594"/>
    </location>
</feature>
<proteinExistence type="predicted"/>
<dbReference type="HOGENOM" id="CLU_459596_0_0_1"/>
<keyword evidence="2" id="KW-0812">Transmembrane</keyword>
<feature type="compositionally biased region" description="Basic and acidic residues" evidence="1">
    <location>
        <begin position="219"/>
        <end position="250"/>
    </location>
</feature>
<feature type="region of interest" description="Disordered" evidence="1">
    <location>
        <begin position="266"/>
        <end position="349"/>
    </location>
</feature>
<feature type="compositionally biased region" description="Basic and acidic residues" evidence="1">
    <location>
        <begin position="149"/>
        <end position="161"/>
    </location>
</feature>
<feature type="region of interest" description="Disordered" evidence="1">
    <location>
        <begin position="193"/>
        <end position="250"/>
    </location>
</feature>
<evidence type="ECO:0000256" key="1">
    <source>
        <dbReference type="SAM" id="MobiDB-lite"/>
    </source>
</evidence>
<feature type="compositionally biased region" description="Basic and acidic residues" evidence="1">
    <location>
        <begin position="328"/>
        <end position="339"/>
    </location>
</feature>
<name>A0A0E0KU06_ORYPU</name>
<feature type="compositionally biased region" description="Basic and acidic residues" evidence="1">
    <location>
        <begin position="121"/>
        <end position="136"/>
    </location>
</feature>
<dbReference type="AlphaFoldDB" id="A0A0E0KU06"/>
<dbReference type="Gramene" id="OPUNC04G19590.1">
    <property type="protein sequence ID" value="OPUNC04G19590.1"/>
    <property type="gene ID" value="OPUNC04G19590"/>
</dbReference>
<evidence type="ECO:0000313" key="4">
    <source>
        <dbReference type="EnsemblPlants" id="OPUNC04G19590.1"/>
    </source>
</evidence>
<dbReference type="EnsemblPlants" id="OPUNC04G19590.1">
    <property type="protein sequence ID" value="OPUNC04G19590.1"/>
    <property type="gene ID" value="OPUNC04G19590"/>
</dbReference>
<keyword evidence="5" id="KW-1185">Reference proteome</keyword>
<feature type="signal peptide" evidence="3">
    <location>
        <begin position="1"/>
        <end position="16"/>
    </location>
</feature>
<evidence type="ECO:0000256" key="3">
    <source>
        <dbReference type="SAM" id="SignalP"/>
    </source>
</evidence>
<dbReference type="Proteomes" id="UP000026962">
    <property type="component" value="Chromosome 4"/>
</dbReference>
<evidence type="ECO:0000256" key="2">
    <source>
        <dbReference type="SAM" id="Phobius"/>
    </source>
</evidence>
<feature type="region of interest" description="Disordered" evidence="1">
    <location>
        <begin position="98"/>
        <end position="171"/>
    </location>
</feature>
<protein>
    <submittedName>
        <fullName evidence="4">Uncharacterized protein</fullName>
    </submittedName>
</protein>
<feature type="transmembrane region" description="Helical" evidence="2">
    <location>
        <begin position="524"/>
        <end position="544"/>
    </location>
</feature>
<sequence length="594" mass="64385">MSVVLLLLPPIPSATGLPLADVQACNVVLWSSLSLLECDEEMRRIQAMSSSTVLSSIRCGEEREREEGEKREEERMTCGVVFVFAITEDLCERCPCPGHRKRGPDDDDGDVTGEPGPPDLSAEHLEVERRRQHEPEQDADAAADEREEVGEVGHEHGHEPDDHDEEPAQPPGVALAAEQPLGDLVDRVHHHRHGEEEVDAETQLHGDGQPPGAEVGGDDVPRGRAEREVTHGAEQPVHDGDERHGQRERAAELALVGGLGLQREDHADALEGVDGDAEAVEELRGSGEDAERREERQRLDGVKPQLERQHDPDKDRLGDEVADAEAGLAEHEHDVDDVPPRGAAHGGAQIAEGGDLGMVVGEAAAAGDEQHHAVEGERGHGEKEDRPGHPPGAGEGVGEPQHARPDHRDEHVGERLGLRRQVVPRAAAAAVAVVRQQRRRVEPRQRRAGLLVEPHRDRSLGKERIGEHTTSAAAAAAAAAHSRRARCPRDGGIGWLASCAFTSCSKAKRGATKPRGLFLGKTTWAWFTAYLVYVVCLCGDVLWIGSWTRCTSTMILSSNWNGRRAATSSARVVARPTCGSITAYVFNSNLFQIL</sequence>
<reference evidence="4" key="1">
    <citation type="submission" date="2015-04" db="UniProtKB">
        <authorList>
            <consortium name="EnsemblPlants"/>
        </authorList>
    </citation>
    <scope>IDENTIFICATION</scope>
</reference>
<reference evidence="4" key="2">
    <citation type="submission" date="2018-05" db="EMBL/GenBank/DDBJ databases">
        <title>OpunRS2 (Oryza punctata Reference Sequence Version 2).</title>
        <authorList>
            <person name="Zhang J."/>
            <person name="Kudrna D."/>
            <person name="Lee S."/>
            <person name="Talag J."/>
            <person name="Welchert J."/>
            <person name="Wing R.A."/>
        </authorList>
    </citation>
    <scope>NUCLEOTIDE SEQUENCE [LARGE SCALE GENOMIC DNA]</scope>
</reference>
<feature type="compositionally biased region" description="Acidic residues" evidence="1">
    <location>
        <begin position="271"/>
        <end position="280"/>
    </location>
</feature>
<evidence type="ECO:0000313" key="5">
    <source>
        <dbReference type="Proteomes" id="UP000026962"/>
    </source>
</evidence>
<keyword evidence="2" id="KW-1133">Transmembrane helix</keyword>